<sequence length="397" mass="44366">MDPPKGFLGYVWNFIVFCPVFVLLFLLGLIKVIIFGPVVFIIVTVGLSGVIIALWPMHVAWTLYCIAKTKKYGVMLKIVTLFGLLVPLLVWPVFGLIGSVLAGLGYGVISPLMATFEAVEEGVENKFKKCFVDGTWSSVLGGCTIVRDFSDVCFHSYFSFMDGLLEWKSESPIEIRLSQIPGCALAAMLGLMIDVPAITFLVAYKAPIMLLKGWQRLVHDLIGRRGPFLETVCVPFAGISILLWPLVVALASFVGILSSVFLGLYAAVVAYQENSTKYGLTYIISVISMFDEYTNDLIYLREGSCFPRLRYRKVDQSTTTLFPVKQLLDQSVTGHAKRQPTKTASMKIQELKAVMVRYSLMTSLPHHVFCLSNNDLECMRTRYGRIFSRHVRPLGKH</sequence>
<gene>
    <name evidence="2" type="ORF">QJS04_geneDACA016082</name>
</gene>
<dbReference type="EMBL" id="JAUJYN010000003">
    <property type="protein sequence ID" value="KAK1275659.1"/>
    <property type="molecule type" value="Genomic_DNA"/>
</dbReference>
<reference evidence="2" key="2">
    <citation type="submission" date="2023-06" db="EMBL/GenBank/DDBJ databases">
        <authorList>
            <person name="Ma L."/>
            <person name="Liu K.-W."/>
            <person name="Li Z."/>
            <person name="Hsiao Y.-Y."/>
            <person name="Qi Y."/>
            <person name="Fu T."/>
            <person name="Tang G."/>
            <person name="Zhang D."/>
            <person name="Sun W.-H."/>
            <person name="Liu D.-K."/>
            <person name="Li Y."/>
            <person name="Chen G.-Z."/>
            <person name="Liu X.-D."/>
            <person name="Liao X.-Y."/>
            <person name="Jiang Y.-T."/>
            <person name="Yu X."/>
            <person name="Hao Y."/>
            <person name="Huang J."/>
            <person name="Zhao X.-W."/>
            <person name="Ke S."/>
            <person name="Chen Y.-Y."/>
            <person name="Wu W.-L."/>
            <person name="Hsu J.-L."/>
            <person name="Lin Y.-F."/>
            <person name="Huang M.-D."/>
            <person name="Li C.-Y."/>
            <person name="Huang L."/>
            <person name="Wang Z.-W."/>
            <person name="Zhao X."/>
            <person name="Zhong W.-Y."/>
            <person name="Peng D.-H."/>
            <person name="Ahmad S."/>
            <person name="Lan S."/>
            <person name="Zhang J.-S."/>
            <person name="Tsai W.-C."/>
            <person name="Van De Peer Y."/>
            <person name="Liu Z.-J."/>
        </authorList>
    </citation>
    <scope>NUCLEOTIDE SEQUENCE</scope>
    <source>
        <strain evidence="2">SCP</strain>
        <tissue evidence="2">Leaves</tissue>
    </source>
</reference>
<dbReference type="PANTHER" id="PTHR31133:SF9">
    <property type="entry name" value="TRANSMEMBRANE PROTEIN"/>
    <property type="match status" value="1"/>
</dbReference>
<dbReference type="AlphaFoldDB" id="A0AAV9BHS4"/>
<dbReference type="InterPro" id="IPR040229">
    <property type="entry name" value="At3g27390-like"/>
</dbReference>
<keyword evidence="1" id="KW-0812">Transmembrane</keyword>
<organism evidence="2 3">
    <name type="scientific">Acorus gramineus</name>
    <name type="common">Dwarf sweet flag</name>
    <dbReference type="NCBI Taxonomy" id="55184"/>
    <lineage>
        <taxon>Eukaryota</taxon>
        <taxon>Viridiplantae</taxon>
        <taxon>Streptophyta</taxon>
        <taxon>Embryophyta</taxon>
        <taxon>Tracheophyta</taxon>
        <taxon>Spermatophyta</taxon>
        <taxon>Magnoliopsida</taxon>
        <taxon>Liliopsida</taxon>
        <taxon>Acoraceae</taxon>
        <taxon>Acorus</taxon>
    </lineage>
</organism>
<evidence type="ECO:0000313" key="3">
    <source>
        <dbReference type="Proteomes" id="UP001179952"/>
    </source>
</evidence>
<evidence type="ECO:0000313" key="2">
    <source>
        <dbReference type="EMBL" id="KAK1275659.1"/>
    </source>
</evidence>
<feature type="transmembrane region" description="Helical" evidence="1">
    <location>
        <begin position="184"/>
        <end position="206"/>
    </location>
</feature>
<feature type="transmembrane region" description="Helical" evidence="1">
    <location>
        <begin position="253"/>
        <end position="271"/>
    </location>
</feature>
<feature type="transmembrane region" description="Helical" evidence="1">
    <location>
        <begin position="78"/>
        <end position="109"/>
    </location>
</feature>
<evidence type="ECO:0000256" key="1">
    <source>
        <dbReference type="SAM" id="Phobius"/>
    </source>
</evidence>
<name>A0AAV9BHS4_ACOGR</name>
<keyword evidence="3" id="KW-1185">Reference proteome</keyword>
<feature type="transmembrane region" description="Helical" evidence="1">
    <location>
        <begin position="227"/>
        <end position="247"/>
    </location>
</feature>
<comment type="caution">
    <text evidence="2">The sequence shown here is derived from an EMBL/GenBank/DDBJ whole genome shotgun (WGS) entry which is preliminary data.</text>
</comment>
<feature type="transmembrane region" description="Helical" evidence="1">
    <location>
        <begin position="40"/>
        <end position="66"/>
    </location>
</feature>
<keyword evidence="1" id="KW-1133">Transmembrane helix</keyword>
<accession>A0AAV9BHS4</accession>
<proteinExistence type="predicted"/>
<dbReference type="Proteomes" id="UP001179952">
    <property type="component" value="Unassembled WGS sequence"/>
</dbReference>
<protein>
    <submittedName>
        <fullName evidence="2">Uncharacterized protein</fullName>
    </submittedName>
</protein>
<keyword evidence="1" id="KW-0472">Membrane</keyword>
<reference evidence="2" key="1">
    <citation type="journal article" date="2023" name="Nat. Commun.">
        <title>Diploid and tetraploid genomes of Acorus and the evolution of monocots.</title>
        <authorList>
            <person name="Ma L."/>
            <person name="Liu K.W."/>
            <person name="Li Z."/>
            <person name="Hsiao Y.Y."/>
            <person name="Qi Y."/>
            <person name="Fu T."/>
            <person name="Tang G.D."/>
            <person name="Zhang D."/>
            <person name="Sun W.H."/>
            <person name="Liu D.K."/>
            <person name="Li Y."/>
            <person name="Chen G.Z."/>
            <person name="Liu X.D."/>
            <person name="Liao X.Y."/>
            <person name="Jiang Y.T."/>
            <person name="Yu X."/>
            <person name="Hao Y."/>
            <person name="Huang J."/>
            <person name="Zhao X.W."/>
            <person name="Ke S."/>
            <person name="Chen Y.Y."/>
            <person name="Wu W.L."/>
            <person name="Hsu J.L."/>
            <person name="Lin Y.F."/>
            <person name="Huang M.D."/>
            <person name="Li C.Y."/>
            <person name="Huang L."/>
            <person name="Wang Z.W."/>
            <person name="Zhao X."/>
            <person name="Zhong W.Y."/>
            <person name="Peng D.H."/>
            <person name="Ahmad S."/>
            <person name="Lan S."/>
            <person name="Zhang J.S."/>
            <person name="Tsai W.C."/>
            <person name="Van de Peer Y."/>
            <person name="Liu Z.J."/>
        </authorList>
    </citation>
    <scope>NUCLEOTIDE SEQUENCE</scope>
    <source>
        <strain evidence="2">SCP</strain>
    </source>
</reference>
<feature type="transmembrane region" description="Helical" evidence="1">
    <location>
        <begin position="7"/>
        <end position="34"/>
    </location>
</feature>
<dbReference type="PANTHER" id="PTHR31133">
    <property type="entry name" value="MEMBRANE PROTEIN"/>
    <property type="match status" value="1"/>
</dbReference>